<sequence>MWWQVEGEEEERDGTQAPINRENRSGETGWSFDALYKSLQLQTNNHFYVDWLLVIDLLESKGVLQECQNEGVRSRNPVGQRLLHGRDCGQTASGTGTRATREDRGTQGPDNGLRAAGTRACDSYG</sequence>
<dbReference type="Proteomes" id="UP001178461">
    <property type="component" value="Chromosome 16"/>
</dbReference>
<name>A0AA35LMH3_9SAUR</name>
<feature type="compositionally biased region" description="Acidic residues" evidence="1">
    <location>
        <begin position="1"/>
        <end position="12"/>
    </location>
</feature>
<evidence type="ECO:0000313" key="2">
    <source>
        <dbReference type="EMBL" id="CAI5798239.1"/>
    </source>
</evidence>
<organism evidence="2 3">
    <name type="scientific">Podarcis lilfordi</name>
    <name type="common">Lilford's wall lizard</name>
    <dbReference type="NCBI Taxonomy" id="74358"/>
    <lineage>
        <taxon>Eukaryota</taxon>
        <taxon>Metazoa</taxon>
        <taxon>Chordata</taxon>
        <taxon>Craniata</taxon>
        <taxon>Vertebrata</taxon>
        <taxon>Euteleostomi</taxon>
        <taxon>Lepidosauria</taxon>
        <taxon>Squamata</taxon>
        <taxon>Bifurcata</taxon>
        <taxon>Unidentata</taxon>
        <taxon>Episquamata</taxon>
        <taxon>Laterata</taxon>
        <taxon>Lacertibaenia</taxon>
        <taxon>Lacertidae</taxon>
        <taxon>Podarcis</taxon>
    </lineage>
</organism>
<protein>
    <submittedName>
        <fullName evidence="2">Uncharacterized protein</fullName>
    </submittedName>
</protein>
<evidence type="ECO:0000256" key="1">
    <source>
        <dbReference type="SAM" id="MobiDB-lite"/>
    </source>
</evidence>
<accession>A0AA35LMH3</accession>
<gene>
    <name evidence="2" type="ORF">PODLI_1B042137</name>
</gene>
<feature type="region of interest" description="Disordered" evidence="1">
    <location>
        <begin position="74"/>
        <end position="125"/>
    </location>
</feature>
<proteinExistence type="predicted"/>
<dbReference type="AlphaFoldDB" id="A0AA35LMH3"/>
<reference evidence="2" key="1">
    <citation type="submission" date="2022-12" db="EMBL/GenBank/DDBJ databases">
        <authorList>
            <person name="Alioto T."/>
            <person name="Alioto T."/>
            <person name="Gomez Garrido J."/>
        </authorList>
    </citation>
    <scope>NUCLEOTIDE SEQUENCE</scope>
</reference>
<evidence type="ECO:0000313" key="3">
    <source>
        <dbReference type="Proteomes" id="UP001178461"/>
    </source>
</evidence>
<dbReference type="EMBL" id="OX395143">
    <property type="protein sequence ID" value="CAI5798239.1"/>
    <property type="molecule type" value="Genomic_DNA"/>
</dbReference>
<feature type="region of interest" description="Disordered" evidence="1">
    <location>
        <begin position="1"/>
        <end position="25"/>
    </location>
</feature>
<keyword evidence="3" id="KW-1185">Reference proteome</keyword>